<feature type="domain" description="DNA replication complex GINS protein PSF2 N-terminal" evidence="2">
    <location>
        <begin position="73"/>
        <end position="101"/>
    </location>
</feature>
<dbReference type="PANTHER" id="PTHR12772:SF0">
    <property type="entry name" value="DNA REPLICATION COMPLEX GINS PROTEIN PSF2"/>
    <property type="match status" value="1"/>
</dbReference>
<feature type="compositionally biased region" description="Basic and acidic residues" evidence="1">
    <location>
        <begin position="100"/>
        <end position="125"/>
    </location>
</feature>
<dbReference type="InterPro" id="IPR056784">
    <property type="entry name" value="PSF2_N"/>
</dbReference>
<dbReference type="Gene3D" id="3.40.5.50">
    <property type="match status" value="2"/>
</dbReference>
<feature type="region of interest" description="Disordered" evidence="1">
    <location>
        <begin position="1"/>
        <end position="22"/>
    </location>
</feature>
<evidence type="ECO:0000313" key="4">
    <source>
        <dbReference type="Proteomes" id="UP000823674"/>
    </source>
</evidence>
<comment type="caution">
    <text evidence="3">The sequence shown here is derived from an EMBL/GenBank/DDBJ whole genome shotgun (WGS) entry which is preliminary data.</text>
</comment>
<feature type="region of interest" description="Disordered" evidence="1">
    <location>
        <begin position="100"/>
        <end position="146"/>
    </location>
</feature>
<organism evidence="3 4">
    <name type="scientific">Brassica rapa subsp. trilocularis</name>
    <dbReference type="NCBI Taxonomy" id="1813537"/>
    <lineage>
        <taxon>Eukaryota</taxon>
        <taxon>Viridiplantae</taxon>
        <taxon>Streptophyta</taxon>
        <taxon>Embryophyta</taxon>
        <taxon>Tracheophyta</taxon>
        <taxon>Spermatophyta</taxon>
        <taxon>Magnoliopsida</taxon>
        <taxon>eudicotyledons</taxon>
        <taxon>Gunneridae</taxon>
        <taxon>Pentapetalae</taxon>
        <taxon>rosids</taxon>
        <taxon>malvids</taxon>
        <taxon>Brassicales</taxon>
        <taxon>Brassicaceae</taxon>
        <taxon>Brassiceae</taxon>
        <taxon>Brassica</taxon>
    </lineage>
</organism>
<dbReference type="EMBL" id="JADBGQ010000009">
    <property type="protein sequence ID" value="KAG5377994.1"/>
    <property type="molecule type" value="Genomic_DNA"/>
</dbReference>
<feature type="compositionally biased region" description="Basic and acidic residues" evidence="1">
    <location>
        <begin position="206"/>
        <end position="215"/>
    </location>
</feature>
<feature type="region of interest" description="Disordered" evidence="1">
    <location>
        <begin position="44"/>
        <end position="80"/>
    </location>
</feature>
<reference evidence="3 4" key="1">
    <citation type="submission" date="2021-03" db="EMBL/GenBank/DDBJ databases">
        <authorList>
            <person name="King G.J."/>
            <person name="Bancroft I."/>
            <person name="Baten A."/>
            <person name="Bloomfield J."/>
            <person name="Borpatragohain P."/>
            <person name="He Z."/>
            <person name="Irish N."/>
            <person name="Irwin J."/>
            <person name="Liu K."/>
            <person name="Mauleon R.P."/>
            <person name="Moore J."/>
            <person name="Morris R."/>
            <person name="Ostergaard L."/>
            <person name="Wang B."/>
            <person name="Wells R."/>
        </authorList>
    </citation>
    <scope>NUCLEOTIDE SEQUENCE [LARGE SCALE GENOMIC DNA]</scope>
    <source>
        <strain evidence="3">R-o-18</strain>
        <tissue evidence="3">Leaf</tissue>
    </source>
</reference>
<keyword evidence="4" id="KW-1185">Reference proteome</keyword>
<dbReference type="InterPro" id="IPR007257">
    <property type="entry name" value="GINS_Psf2"/>
</dbReference>
<proteinExistence type="predicted"/>
<protein>
    <recommendedName>
        <fullName evidence="2">DNA replication complex GINS protein PSF2 N-terminal domain-containing protein</fullName>
    </recommendedName>
</protein>
<dbReference type="Proteomes" id="UP000823674">
    <property type="component" value="Chromosome A07"/>
</dbReference>
<accession>A0ABQ7KU89</accession>
<evidence type="ECO:0000313" key="3">
    <source>
        <dbReference type="EMBL" id="KAG5377994.1"/>
    </source>
</evidence>
<dbReference type="PANTHER" id="PTHR12772">
    <property type="entry name" value="DNA REPLICATION COMPLEX GINS PROTEIN PSF2"/>
    <property type="match status" value="1"/>
</dbReference>
<feature type="domain" description="DNA replication complex GINS protein PSF2 N-terminal" evidence="2">
    <location>
        <begin position="16"/>
        <end position="45"/>
    </location>
</feature>
<dbReference type="SUPFAM" id="SSF160059">
    <property type="entry name" value="PriA/YqbF domain"/>
    <property type="match status" value="2"/>
</dbReference>
<sequence length="215" mass="25234">MAGQTDPHISLFSPHEGDHGRFVPHIQTQMPLWLAVALKRRGKCTHDKPEADADADTRRSSRQPREASNEPRGDHGRFVPHIQTQMPLWLAVALKRRGKCTHDKPEADADADTRRSSRQPREASNEPRVLPSKNQDKRSTRRNRKEKKKMILEFLISPVTRSRKKIWRDLDIELDRFIGDLQRLGSSLQQTANIKERERERHRRERTREKRKEKP</sequence>
<dbReference type="Pfam" id="PF25005">
    <property type="entry name" value="PSF2_N"/>
    <property type="match status" value="2"/>
</dbReference>
<evidence type="ECO:0000256" key="1">
    <source>
        <dbReference type="SAM" id="MobiDB-lite"/>
    </source>
</evidence>
<name>A0ABQ7KU89_BRACM</name>
<evidence type="ECO:0000259" key="2">
    <source>
        <dbReference type="Pfam" id="PF25005"/>
    </source>
</evidence>
<feature type="compositionally biased region" description="Basic and acidic residues" evidence="1">
    <location>
        <begin position="44"/>
        <end position="77"/>
    </location>
</feature>
<feature type="region of interest" description="Disordered" evidence="1">
    <location>
        <begin position="185"/>
        <end position="215"/>
    </location>
</feature>
<gene>
    <name evidence="3" type="primary">A07p003480.1_BraROA</name>
    <name evidence="3" type="ORF">IGI04_025836</name>
</gene>